<dbReference type="PROSITE" id="PS00022">
    <property type="entry name" value="EGF_1"/>
    <property type="match status" value="1"/>
</dbReference>
<evidence type="ECO:0000313" key="5">
    <source>
        <dbReference type="WBParaSite" id="Hba_07771"/>
    </source>
</evidence>
<dbReference type="SMART" id="SM00181">
    <property type="entry name" value="EGF"/>
    <property type="match status" value="1"/>
</dbReference>
<feature type="region of interest" description="Disordered" evidence="2">
    <location>
        <begin position="337"/>
        <end position="364"/>
    </location>
</feature>
<reference evidence="5" key="1">
    <citation type="submission" date="2016-11" db="UniProtKB">
        <authorList>
            <consortium name="WormBaseParasite"/>
        </authorList>
    </citation>
    <scope>IDENTIFICATION</scope>
</reference>
<dbReference type="PANTHER" id="PTHR46901">
    <property type="entry name" value="GH04942P"/>
    <property type="match status" value="1"/>
</dbReference>
<organism evidence="4 5">
    <name type="scientific">Heterorhabditis bacteriophora</name>
    <name type="common">Entomopathogenic nematode worm</name>
    <dbReference type="NCBI Taxonomy" id="37862"/>
    <lineage>
        <taxon>Eukaryota</taxon>
        <taxon>Metazoa</taxon>
        <taxon>Ecdysozoa</taxon>
        <taxon>Nematoda</taxon>
        <taxon>Chromadorea</taxon>
        <taxon>Rhabditida</taxon>
        <taxon>Rhabditina</taxon>
        <taxon>Rhabditomorpha</taxon>
        <taxon>Strongyloidea</taxon>
        <taxon>Heterorhabditidae</taxon>
        <taxon>Heterorhabditis</taxon>
    </lineage>
</organism>
<dbReference type="Pfam" id="PF23106">
    <property type="entry name" value="EGF_Teneurin"/>
    <property type="match status" value="1"/>
</dbReference>
<dbReference type="Proteomes" id="UP000095283">
    <property type="component" value="Unplaced"/>
</dbReference>
<evidence type="ECO:0000256" key="1">
    <source>
        <dbReference type="PROSITE-ProRule" id="PRU00076"/>
    </source>
</evidence>
<dbReference type="PROSITE" id="PS50026">
    <property type="entry name" value="EGF_3"/>
    <property type="match status" value="1"/>
</dbReference>
<evidence type="ECO:0000259" key="3">
    <source>
        <dbReference type="PROSITE" id="PS50026"/>
    </source>
</evidence>
<proteinExistence type="predicted"/>
<dbReference type="InterPro" id="IPR045266">
    <property type="entry name" value="DOH_DOMON"/>
</dbReference>
<dbReference type="WBParaSite" id="Hba_07771">
    <property type="protein sequence ID" value="Hba_07771"/>
    <property type="gene ID" value="Hba_07771"/>
</dbReference>
<comment type="caution">
    <text evidence="1">Lacks conserved residue(s) required for the propagation of feature annotation.</text>
</comment>
<dbReference type="CDD" id="cd09631">
    <property type="entry name" value="DOMON_DOH"/>
    <property type="match status" value="1"/>
</dbReference>
<keyword evidence="4" id="KW-1185">Reference proteome</keyword>
<dbReference type="InterPro" id="IPR000742">
    <property type="entry name" value="EGF"/>
</dbReference>
<name>A0A1I7WRG9_HETBA</name>
<accession>A0A1I7WRG9</accession>
<evidence type="ECO:0000256" key="2">
    <source>
        <dbReference type="SAM" id="MobiDB-lite"/>
    </source>
</evidence>
<protein>
    <submittedName>
        <fullName evidence="5">EGF-like domain-containing protein</fullName>
    </submittedName>
</protein>
<feature type="compositionally biased region" description="Polar residues" evidence="2">
    <location>
        <begin position="337"/>
        <end position="347"/>
    </location>
</feature>
<feature type="disulfide bond" evidence="1">
    <location>
        <begin position="213"/>
        <end position="222"/>
    </location>
</feature>
<dbReference type="CDD" id="cd00053">
    <property type="entry name" value="EGF"/>
    <property type="match status" value="1"/>
</dbReference>
<dbReference type="AlphaFoldDB" id="A0A1I7WRG9"/>
<dbReference type="SUPFAM" id="SSF57196">
    <property type="entry name" value="EGF/Laminin"/>
    <property type="match status" value="1"/>
</dbReference>
<feature type="domain" description="EGF-like" evidence="3">
    <location>
        <begin position="183"/>
        <end position="223"/>
    </location>
</feature>
<dbReference type="PANTHER" id="PTHR46901:SF2">
    <property type="entry name" value="GH04942P"/>
    <property type="match status" value="1"/>
</dbReference>
<dbReference type="PROSITE" id="PS01186">
    <property type="entry name" value="EGF_2"/>
    <property type="match status" value="1"/>
</dbReference>
<keyword evidence="1" id="KW-0245">EGF-like domain</keyword>
<dbReference type="Gene3D" id="2.10.25.10">
    <property type="entry name" value="Laminin"/>
    <property type="match status" value="2"/>
</dbReference>
<sequence>MASNLQQEPALVLSGFFQFNTDFKDGTTYSLEIFAEKRDYSFTGSWNQFTSRDSISMWNFVLIILELPILSAHISLTFPETRYPPLDFLDTSRTMGPCGVPRPKLGEFEPSSHWSHNKSVRDSLIYLNPLFSPLHKSHSGKHIQFHVENAVSTSEVDKCNGRGVIEDDQCICEQGFTGNVCQYRTDCHRDSDCLNGGRCISQSRSLVTMTCYCAYGFFGKNCEQNFNHKDDTCFAYNNPNTDEYEMYGMFNSNCYNKEKFNLKDAMYYRFIKAGVVLFKVNEIEIILDFTSTSWVSIGWRPDGLDPSCRLFPDLEGVRAKRSTIIETVSMMSTFRPQTLKNSSQPTDLRQAPPSKIAQKGPRPVLPKNNGMLDSALKAPLHAMDCIDVFLGDVKDGRVKVLDMYDGEMSLIAAAGVQIDGRTVIMFRRSVQEIEPTDHPIGPGRLFVVWAKGENSELDIREPLLASPGNHSSSFISPNNQLRYHGKKFVCAALPGGDCIEPCVQEMQKSLEQTPMLQNERMGQLSFAQLVGSSSDKEVTHEAFSLICQAYVKVDSCLEQCEKTSESSGRAIRIVLQMSRDQSAKWIVRLKMVESTAIRMLSLRKQITPSRSLNIYFISKSS</sequence>
<evidence type="ECO:0000313" key="4">
    <source>
        <dbReference type="Proteomes" id="UP000095283"/>
    </source>
</evidence>
<keyword evidence="1" id="KW-1015">Disulfide bond</keyword>